<sequence length="272" mass="31292">MSLQRTLIDYVNPVTVQRCQSLLSTILGDNKTISSSTGYHLLFFHPVPTKKTTLSNDGYYSYLTPSSILSQPGPYMRRMWVQGSIEFKKPLKNCWIRCQEDLKFIKELKKDYFVSLKRTITDQDGSLFATELRTLMYTNKAVSEDFKTQEEELEPFSNVSIIKVSDIDAMIYSSISSNPHRIHWDRDYCRNVEGYQDLIVQGPLIVQLAIAHVESVFNKSVTGIKYKNTSHLYVGNDVEICVKEHKSKGSARVLIRDTIEKGRVYFEATARY</sequence>
<dbReference type="SUPFAM" id="SSF54637">
    <property type="entry name" value="Thioesterase/thiol ester dehydrase-isomerase"/>
    <property type="match status" value="1"/>
</dbReference>
<protein>
    <submittedName>
        <fullName evidence="1">Hydroxyacyl-thioester dehydratase type 2</fullName>
    </submittedName>
</protein>
<keyword evidence="2" id="KW-1185">Reference proteome</keyword>
<gene>
    <name evidence="1" type="primary">HTD2</name>
    <name evidence="1" type="ORF">FIM1_4673</name>
</gene>
<evidence type="ECO:0000313" key="2">
    <source>
        <dbReference type="Proteomes" id="UP000422736"/>
    </source>
</evidence>
<dbReference type="InterPro" id="IPR052741">
    <property type="entry name" value="Mitochondrial_HTD2"/>
</dbReference>
<evidence type="ECO:0000313" key="1">
    <source>
        <dbReference type="EMBL" id="QGN18346.1"/>
    </source>
</evidence>
<dbReference type="PANTHER" id="PTHR28152:SF1">
    <property type="entry name" value="HYDROXYACYL-THIOESTER DEHYDRATASE TYPE 2, MITOCHONDRIAL"/>
    <property type="match status" value="1"/>
</dbReference>
<accession>A0ABX6F371</accession>
<organism evidence="1 2">
    <name type="scientific">Kluyveromyces marxianus</name>
    <name type="common">Yeast</name>
    <name type="synonym">Candida kefyr</name>
    <dbReference type="NCBI Taxonomy" id="4911"/>
    <lineage>
        <taxon>Eukaryota</taxon>
        <taxon>Fungi</taxon>
        <taxon>Dikarya</taxon>
        <taxon>Ascomycota</taxon>
        <taxon>Saccharomycotina</taxon>
        <taxon>Saccharomycetes</taxon>
        <taxon>Saccharomycetales</taxon>
        <taxon>Saccharomycetaceae</taxon>
        <taxon>Kluyveromyces</taxon>
    </lineage>
</organism>
<dbReference type="InterPro" id="IPR029069">
    <property type="entry name" value="HotDog_dom_sf"/>
</dbReference>
<reference evidence="1 2" key="1">
    <citation type="submission" date="2016-03" db="EMBL/GenBank/DDBJ databases">
        <title>How can Kluyveromyces marxianus grow so fast - potential evolutionary course in Saccharomyces Complex revealed by comparative genomics.</title>
        <authorList>
            <person name="Mo W."/>
            <person name="Lu W."/>
            <person name="Yang X."/>
            <person name="Qi J."/>
            <person name="Lv H."/>
        </authorList>
    </citation>
    <scope>NUCLEOTIDE SEQUENCE [LARGE SCALE GENOMIC DNA]</scope>
    <source>
        <strain evidence="1 2">FIM1</strain>
    </source>
</reference>
<name>A0ABX6F371_KLUMA</name>
<dbReference type="PANTHER" id="PTHR28152">
    <property type="entry name" value="HYDROXYACYL-THIOESTER DEHYDRATASE TYPE 2, MITOCHONDRIAL"/>
    <property type="match status" value="1"/>
</dbReference>
<proteinExistence type="predicted"/>
<dbReference type="Gene3D" id="3.10.129.10">
    <property type="entry name" value="Hotdog Thioesterase"/>
    <property type="match status" value="1"/>
</dbReference>
<dbReference type="EMBL" id="CP015061">
    <property type="protein sequence ID" value="QGN18346.1"/>
    <property type="molecule type" value="Genomic_DNA"/>
</dbReference>
<dbReference type="Proteomes" id="UP000422736">
    <property type="component" value="Chromosome 7"/>
</dbReference>